<evidence type="ECO:0000313" key="3">
    <source>
        <dbReference type="Proteomes" id="UP000013015"/>
    </source>
</evidence>
<keyword evidence="3" id="KW-1185">Reference proteome</keyword>
<feature type="region of interest" description="Disordered" evidence="1">
    <location>
        <begin position="28"/>
        <end position="59"/>
    </location>
</feature>
<dbReference type="Proteomes" id="UP000013015">
    <property type="component" value="Unassembled WGS sequence"/>
</dbReference>
<name>N6WE01_9ACTO</name>
<dbReference type="STRING" id="888050.HMPREF9004_0790"/>
<organism evidence="2 3">
    <name type="scientific">Schaalia cardiffensis F0333</name>
    <dbReference type="NCBI Taxonomy" id="888050"/>
    <lineage>
        <taxon>Bacteria</taxon>
        <taxon>Bacillati</taxon>
        <taxon>Actinomycetota</taxon>
        <taxon>Actinomycetes</taxon>
        <taxon>Actinomycetales</taxon>
        <taxon>Actinomycetaceae</taxon>
        <taxon>Schaalia</taxon>
    </lineage>
</organism>
<evidence type="ECO:0000313" key="2">
    <source>
        <dbReference type="EMBL" id="ENO18479.1"/>
    </source>
</evidence>
<protein>
    <submittedName>
        <fullName evidence="2">Uncharacterized protein</fullName>
    </submittedName>
</protein>
<comment type="caution">
    <text evidence="2">The sequence shown here is derived from an EMBL/GenBank/DDBJ whole genome shotgun (WGS) entry which is preliminary data.</text>
</comment>
<accession>N6WE01</accession>
<dbReference type="OrthoDB" id="5179995at2"/>
<reference evidence="2 3" key="1">
    <citation type="submission" date="2013-03" db="EMBL/GenBank/DDBJ databases">
        <title>Reference genome for the Human Microbiome Project.</title>
        <authorList>
            <person name="Aqrawi P."/>
            <person name="Ayvaz T."/>
            <person name="Bess C."/>
            <person name="Blankenburg K."/>
            <person name="Coyle M."/>
            <person name="Deng J."/>
            <person name="Forbes L."/>
            <person name="Fowler G."/>
            <person name="Francisco L."/>
            <person name="Fu Q."/>
            <person name="Gibbs R."/>
            <person name="Gross S."/>
            <person name="Gubbala S."/>
            <person name="Hale W."/>
            <person name="Hemphill L."/>
            <person name="Highlander S."/>
            <person name="Hirani K."/>
            <person name="Jackson L."/>
            <person name="Jakkamsetti A."/>
            <person name="Javaid M."/>
            <person name="Jayaseelan J.C."/>
            <person name="Jiang H."/>
            <person name="Joshi V."/>
            <person name="Korchina V."/>
            <person name="Kovar C."/>
            <person name="Lara F."/>
            <person name="Lee S."/>
            <person name="Liu Y."/>
            <person name="Mata R."/>
            <person name="Mathew T."/>
            <person name="Munidasa M."/>
            <person name="Muzny D."/>
            <person name="Nazareth L."/>
            <person name="Ngo R."/>
            <person name="Nguyen L."/>
            <person name="Nguyen N."/>
            <person name="Okwuonu G."/>
            <person name="Ongeri F."/>
            <person name="Palculict T."/>
            <person name="Patil S."/>
            <person name="Petrosino J."/>
            <person name="Pham C."/>
            <person name="Pham P."/>
            <person name="Pu L.-L."/>
            <person name="Qin X."/>
            <person name="Qu J."/>
            <person name="Reid J."/>
            <person name="Ross M."/>
            <person name="Ruth R."/>
            <person name="Saada N."/>
            <person name="San Lucas F."/>
            <person name="Santibanez J."/>
            <person name="Shang Y."/>
            <person name="Simmons D."/>
            <person name="Song X.-Z."/>
            <person name="Tang L.-Y."/>
            <person name="Thornton R."/>
            <person name="Warren J."/>
            <person name="Weissenberger G."/>
            <person name="Wilczek-Boney K."/>
            <person name="Worley K."/>
            <person name="Youmans B."/>
            <person name="Zhang J."/>
            <person name="Zhang L."/>
            <person name="Zhao Z."/>
            <person name="Zhou C."/>
            <person name="Zhu D."/>
            <person name="Zhu Y."/>
        </authorList>
    </citation>
    <scope>NUCLEOTIDE SEQUENCE [LARGE SCALE GENOMIC DNA]</scope>
    <source>
        <strain evidence="2 3">F0333</strain>
    </source>
</reference>
<dbReference type="EMBL" id="AQHZ01000014">
    <property type="protein sequence ID" value="ENO18479.1"/>
    <property type="molecule type" value="Genomic_DNA"/>
</dbReference>
<dbReference type="HOGENOM" id="CLU_1399860_0_0_11"/>
<dbReference type="AlphaFoldDB" id="N6WE01"/>
<feature type="compositionally biased region" description="Polar residues" evidence="1">
    <location>
        <begin position="28"/>
        <end position="45"/>
    </location>
</feature>
<gene>
    <name evidence="2" type="ORF">HMPREF9004_0790</name>
</gene>
<dbReference type="eggNOG" id="COG0515">
    <property type="taxonomic scope" value="Bacteria"/>
</dbReference>
<dbReference type="RefSeq" id="WP_005962519.1">
    <property type="nucleotide sequence ID" value="NZ_CP040505.1"/>
</dbReference>
<proteinExistence type="predicted"/>
<sequence length="194" mass="20435">MWILIGLVVALLAILGFIFFDFSSGEGDSTSPNSTDSQTNQTQPTAPEAENKPQQPDTAQSTIVFPAPATAKTMPGFSSPSGNIVCFLSDDQATCKIAQNSWEGTAYQTCRGDEGVGVLSLKGNRAEASCVALDLAQAPVLAYGEYAKNGQIACTSTMDGISCWNQVNGKSFALARGGWMTSSQGEITPDAFTW</sequence>
<dbReference type="PATRIC" id="fig|888050.3.peg.752"/>
<evidence type="ECO:0000256" key="1">
    <source>
        <dbReference type="SAM" id="MobiDB-lite"/>
    </source>
</evidence>